<evidence type="ECO:0000313" key="4">
    <source>
        <dbReference type="Proteomes" id="UP001230035"/>
    </source>
</evidence>
<dbReference type="PANTHER" id="PTHR28008">
    <property type="entry name" value="DOMAIN PROTEIN, PUTATIVE (AFU_ORTHOLOGUE AFUA_3G10980)-RELATED"/>
    <property type="match status" value="1"/>
</dbReference>
<evidence type="ECO:0000313" key="3">
    <source>
        <dbReference type="EMBL" id="MDI9255806.1"/>
    </source>
</evidence>
<organism evidence="3 4">
    <name type="scientific">Flavobacterium sedimenticola</name>
    <dbReference type="NCBI Taxonomy" id="3043286"/>
    <lineage>
        <taxon>Bacteria</taxon>
        <taxon>Pseudomonadati</taxon>
        <taxon>Bacteroidota</taxon>
        <taxon>Flavobacteriia</taxon>
        <taxon>Flavobacteriales</taxon>
        <taxon>Flavobacteriaceae</taxon>
        <taxon>Flavobacterium</taxon>
    </lineage>
</organism>
<dbReference type="InterPro" id="IPR006976">
    <property type="entry name" value="VanZ-like"/>
</dbReference>
<protein>
    <submittedName>
        <fullName evidence="3">VanZ family protein</fullName>
    </submittedName>
</protein>
<feature type="transmembrane region" description="Helical" evidence="1">
    <location>
        <begin position="12"/>
        <end position="33"/>
    </location>
</feature>
<reference evidence="3 4" key="1">
    <citation type="submission" date="2023-05" db="EMBL/GenBank/DDBJ databases">
        <title>Flavobacterium sedimenti sp. nov., isolated from the sediment.</title>
        <authorList>
            <person name="Wu N."/>
        </authorList>
    </citation>
    <scope>NUCLEOTIDE SEQUENCE [LARGE SCALE GENOMIC DNA]</scope>
    <source>
        <strain evidence="3 4">YZ-48</strain>
    </source>
</reference>
<keyword evidence="1" id="KW-1133">Transmembrane helix</keyword>
<feature type="transmembrane region" description="Helical" evidence="1">
    <location>
        <begin position="74"/>
        <end position="92"/>
    </location>
</feature>
<keyword evidence="1" id="KW-0472">Membrane</keyword>
<accession>A0ABT6XL47</accession>
<gene>
    <name evidence="3" type="ORF">QHT84_00105</name>
</gene>
<feature type="domain" description="VanZ-like" evidence="2">
    <location>
        <begin position="40"/>
        <end position="121"/>
    </location>
</feature>
<feature type="transmembrane region" description="Helical" evidence="1">
    <location>
        <begin position="104"/>
        <end position="124"/>
    </location>
</feature>
<dbReference type="PANTHER" id="PTHR28008:SF1">
    <property type="entry name" value="DOMAIN PROTEIN, PUTATIVE (AFU_ORTHOLOGUE AFUA_3G10980)-RELATED"/>
    <property type="match status" value="1"/>
</dbReference>
<name>A0ABT6XL47_9FLAO</name>
<dbReference type="NCBIfam" id="NF037970">
    <property type="entry name" value="vanZ_1"/>
    <property type="match status" value="1"/>
</dbReference>
<comment type="caution">
    <text evidence="3">The sequence shown here is derived from an EMBL/GenBank/DDBJ whole genome shotgun (WGS) entry which is preliminary data.</text>
</comment>
<feature type="transmembrane region" description="Helical" evidence="1">
    <location>
        <begin position="45"/>
        <end position="62"/>
    </location>
</feature>
<proteinExistence type="predicted"/>
<dbReference type="EMBL" id="JASGBP010000001">
    <property type="protein sequence ID" value="MDI9255806.1"/>
    <property type="molecule type" value="Genomic_DNA"/>
</dbReference>
<keyword evidence="1" id="KW-0812">Transmembrane</keyword>
<evidence type="ECO:0000259" key="2">
    <source>
        <dbReference type="Pfam" id="PF04892"/>
    </source>
</evidence>
<dbReference type="Pfam" id="PF04892">
    <property type="entry name" value="VanZ"/>
    <property type="match status" value="1"/>
</dbReference>
<sequence length="130" mass="14944">MLTKNSLVLKKTIRSLAIGWTFLILILCLVRFGDLPEVKVEGADKYGHFTFHFMFTLLWSYSKYVQQRQISVRDVMKIVLCSLLYGIVIEFLQEAFTVTRHADVFDVLANLAGAFTAFFVVVGMQRLKKD</sequence>
<dbReference type="RefSeq" id="WP_283237504.1">
    <property type="nucleotide sequence ID" value="NZ_JASGBP010000001.1"/>
</dbReference>
<evidence type="ECO:0000256" key="1">
    <source>
        <dbReference type="SAM" id="Phobius"/>
    </source>
</evidence>
<keyword evidence="4" id="KW-1185">Reference proteome</keyword>
<dbReference type="Proteomes" id="UP001230035">
    <property type="component" value="Unassembled WGS sequence"/>
</dbReference>